<evidence type="ECO:0008006" key="8">
    <source>
        <dbReference type="Google" id="ProtNLM"/>
    </source>
</evidence>
<dbReference type="AlphaFoldDB" id="A0A8D2ZQG2"/>
<dbReference type="PANTHER" id="PTHR37344:SF1">
    <property type="entry name" value="SMALL INTEGRAL MEMBRANE PROTEIN 5"/>
    <property type="match status" value="1"/>
</dbReference>
<dbReference type="Proteomes" id="UP000694558">
    <property type="component" value="Chromosome 18"/>
</dbReference>
<evidence type="ECO:0000313" key="6">
    <source>
        <dbReference type="Ensembl" id="ENSSMAP00000005941.2"/>
    </source>
</evidence>
<evidence type="ECO:0000256" key="4">
    <source>
        <dbReference type="ARBA" id="ARBA00023136"/>
    </source>
</evidence>
<feature type="transmembrane region" description="Helical" evidence="5">
    <location>
        <begin position="34"/>
        <end position="60"/>
    </location>
</feature>
<name>A0A8D2ZQG2_SCOMX</name>
<dbReference type="GO" id="GO:0016020">
    <property type="term" value="C:membrane"/>
    <property type="evidence" value="ECO:0007669"/>
    <property type="project" value="UniProtKB-SubCell"/>
</dbReference>
<organism evidence="6 7">
    <name type="scientific">Scophthalmus maximus</name>
    <name type="common">Turbot</name>
    <name type="synonym">Psetta maxima</name>
    <dbReference type="NCBI Taxonomy" id="52904"/>
    <lineage>
        <taxon>Eukaryota</taxon>
        <taxon>Metazoa</taxon>
        <taxon>Chordata</taxon>
        <taxon>Craniata</taxon>
        <taxon>Vertebrata</taxon>
        <taxon>Euteleostomi</taxon>
        <taxon>Actinopterygii</taxon>
        <taxon>Neopterygii</taxon>
        <taxon>Teleostei</taxon>
        <taxon>Neoteleostei</taxon>
        <taxon>Acanthomorphata</taxon>
        <taxon>Carangaria</taxon>
        <taxon>Pleuronectiformes</taxon>
        <taxon>Pleuronectoidei</taxon>
        <taxon>Scophthalmidae</taxon>
        <taxon>Scophthalmus</taxon>
    </lineage>
</organism>
<accession>A0A8D2ZQG2</accession>
<protein>
    <recommendedName>
        <fullName evidence="8">Small integral membrane protein 5</fullName>
    </recommendedName>
</protein>
<dbReference type="Pfam" id="PF15831">
    <property type="entry name" value="SMIM5_18_22"/>
    <property type="match status" value="1"/>
</dbReference>
<dbReference type="GeneTree" id="ENSGT00940000176223"/>
<keyword evidence="3 5" id="KW-1133">Transmembrane helix</keyword>
<dbReference type="InterPro" id="IPR031671">
    <property type="entry name" value="SMIM5/18/22"/>
</dbReference>
<keyword evidence="4 5" id="KW-0472">Membrane</keyword>
<reference evidence="6" key="2">
    <citation type="submission" date="2025-08" db="UniProtKB">
        <authorList>
            <consortium name="Ensembl"/>
        </authorList>
    </citation>
    <scope>IDENTIFICATION</scope>
</reference>
<keyword evidence="2 5" id="KW-0812">Transmembrane</keyword>
<evidence type="ECO:0000256" key="3">
    <source>
        <dbReference type="ARBA" id="ARBA00022989"/>
    </source>
</evidence>
<dbReference type="InterPro" id="IPR047133">
    <property type="entry name" value="SMIM5"/>
</dbReference>
<reference evidence="6" key="1">
    <citation type="submission" date="2023-05" db="EMBL/GenBank/DDBJ databases">
        <title>High-quality long-read genome of Scophthalmus maximus.</title>
        <authorList>
            <person name="Lien S."/>
            <person name="Martinez P."/>
        </authorList>
    </citation>
    <scope>NUCLEOTIDE SEQUENCE [LARGE SCALE GENOMIC DNA]</scope>
</reference>
<dbReference type="PANTHER" id="PTHR37344">
    <property type="entry name" value="SMALL INTEGRAL MEMBRANE PROTEIN 5"/>
    <property type="match status" value="1"/>
</dbReference>
<evidence type="ECO:0000313" key="7">
    <source>
        <dbReference type="Proteomes" id="UP000694558"/>
    </source>
</evidence>
<evidence type="ECO:0000256" key="2">
    <source>
        <dbReference type="ARBA" id="ARBA00022692"/>
    </source>
</evidence>
<proteinExistence type="predicted"/>
<evidence type="ECO:0000256" key="1">
    <source>
        <dbReference type="ARBA" id="ARBA00004167"/>
    </source>
</evidence>
<evidence type="ECO:0000256" key="5">
    <source>
        <dbReference type="SAM" id="Phobius"/>
    </source>
</evidence>
<dbReference type="Ensembl" id="ENSSMAT00000006019.2">
    <property type="protein sequence ID" value="ENSSMAP00000005941.2"/>
    <property type="gene ID" value="ENSSMAG00000003659.2"/>
</dbReference>
<dbReference type="CDD" id="cd20254">
    <property type="entry name" value="CASIMO1_SMIM5"/>
    <property type="match status" value="1"/>
</dbReference>
<sequence>MACTDMDVKEEVLDILEKLSTKLRGLPQASPLELGAFIVLILFFATFLFMIVLSCVHCCCCGKPKYQASRVQPLQPL</sequence>
<comment type="subcellular location">
    <subcellularLocation>
        <location evidence="1">Membrane</location>
        <topology evidence="1">Single-pass membrane protein</topology>
    </subcellularLocation>
</comment>